<evidence type="ECO:0000256" key="2">
    <source>
        <dbReference type="ARBA" id="ARBA00010840"/>
    </source>
</evidence>
<keyword evidence="3" id="KW-0235">DNA replication</keyword>
<dbReference type="Pfam" id="PF05460">
    <property type="entry name" value="ORC6"/>
    <property type="match status" value="1"/>
</dbReference>
<dbReference type="AlphaFoldDB" id="A0AAV9HE32"/>
<dbReference type="Proteomes" id="UP001321749">
    <property type="component" value="Unassembled WGS sequence"/>
</dbReference>
<sequence>MNRSIEQALLSLLPTHNSVLPQPLTDLAGSLLAQSRHRASTLKAEEEIARPYACAHIACDRLKITLNLPPIEPRPPIPPRIYKRLYSHLDKILPSSSSSSGTPGASGTPSRTPSSKFRGSDRHNPPPPLGTSPLSHKTRPTPSKERSLSDFRGTPTKRGGGGGRPPAQQQQSLSSSSKSTLPPALPRWIRPTLRYLCSELGPKQIGPVVASGIESVVLSPGGQKLTQDEWVLSNPVSVLGALYLYVWRGVTWPGEDIDQAEYIKFRKSVAEALRKARDEVELEGGDEAWEGWHEVGVKELDTATLRINRHGWLEMDWAKGVEDLVRRERDHNDRDEEDGKRAEQVVVEEVKIRRADTMFQERYDYLTEKKRKAYGEWKDGVLKRIKVLERGG</sequence>
<dbReference type="InterPro" id="IPR008721">
    <property type="entry name" value="ORC6_cyclin_first"/>
</dbReference>
<reference evidence="8" key="1">
    <citation type="journal article" date="2023" name="Mol. Phylogenet. Evol.">
        <title>Genome-scale phylogeny and comparative genomics of the fungal order Sordariales.</title>
        <authorList>
            <person name="Hensen N."/>
            <person name="Bonometti L."/>
            <person name="Westerberg I."/>
            <person name="Brannstrom I.O."/>
            <person name="Guillou S."/>
            <person name="Cros-Aarteil S."/>
            <person name="Calhoun S."/>
            <person name="Haridas S."/>
            <person name="Kuo A."/>
            <person name="Mondo S."/>
            <person name="Pangilinan J."/>
            <person name="Riley R."/>
            <person name="LaButti K."/>
            <person name="Andreopoulos B."/>
            <person name="Lipzen A."/>
            <person name="Chen C."/>
            <person name="Yan M."/>
            <person name="Daum C."/>
            <person name="Ng V."/>
            <person name="Clum A."/>
            <person name="Steindorff A."/>
            <person name="Ohm R.A."/>
            <person name="Martin F."/>
            <person name="Silar P."/>
            <person name="Natvig D.O."/>
            <person name="Lalanne C."/>
            <person name="Gautier V."/>
            <person name="Ament-Velasquez S.L."/>
            <person name="Kruys A."/>
            <person name="Hutchinson M.I."/>
            <person name="Powell A.J."/>
            <person name="Barry K."/>
            <person name="Miller A.N."/>
            <person name="Grigoriev I.V."/>
            <person name="Debuchy R."/>
            <person name="Gladieux P."/>
            <person name="Hiltunen Thoren M."/>
            <person name="Johannesson H."/>
        </authorList>
    </citation>
    <scope>NUCLEOTIDE SEQUENCE</scope>
    <source>
        <strain evidence="8">PSN324</strain>
    </source>
</reference>
<evidence type="ECO:0000256" key="5">
    <source>
        <dbReference type="ARBA" id="ARBA00023242"/>
    </source>
</evidence>
<keyword evidence="4" id="KW-0238">DNA-binding</keyword>
<feature type="compositionally biased region" description="Low complexity" evidence="6">
    <location>
        <begin position="165"/>
        <end position="182"/>
    </location>
</feature>
<dbReference type="EMBL" id="MU865097">
    <property type="protein sequence ID" value="KAK4457798.1"/>
    <property type="molecule type" value="Genomic_DNA"/>
</dbReference>
<evidence type="ECO:0000256" key="4">
    <source>
        <dbReference type="ARBA" id="ARBA00023125"/>
    </source>
</evidence>
<dbReference type="GO" id="GO:0003677">
    <property type="term" value="F:DNA binding"/>
    <property type="evidence" value="ECO:0007669"/>
    <property type="project" value="UniProtKB-KW"/>
</dbReference>
<comment type="subcellular location">
    <subcellularLocation>
        <location evidence="1">Nucleus</location>
    </subcellularLocation>
</comment>
<feature type="region of interest" description="Disordered" evidence="6">
    <location>
        <begin position="93"/>
        <end position="185"/>
    </location>
</feature>
<keyword evidence="5" id="KW-0539">Nucleus</keyword>
<reference evidence="8" key="2">
    <citation type="submission" date="2023-06" db="EMBL/GenBank/DDBJ databases">
        <authorList>
            <consortium name="Lawrence Berkeley National Laboratory"/>
            <person name="Mondo S.J."/>
            <person name="Hensen N."/>
            <person name="Bonometti L."/>
            <person name="Westerberg I."/>
            <person name="Brannstrom I.O."/>
            <person name="Guillou S."/>
            <person name="Cros-Aarteil S."/>
            <person name="Calhoun S."/>
            <person name="Haridas S."/>
            <person name="Kuo A."/>
            <person name="Pangilinan J."/>
            <person name="Riley R."/>
            <person name="Labutti K."/>
            <person name="Andreopoulos B."/>
            <person name="Lipzen A."/>
            <person name="Chen C."/>
            <person name="Yanf M."/>
            <person name="Daum C."/>
            <person name="Ng V."/>
            <person name="Clum A."/>
            <person name="Steindorff A."/>
            <person name="Ohm R."/>
            <person name="Martin F."/>
            <person name="Silar P."/>
            <person name="Natvig D."/>
            <person name="Lalanne C."/>
            <person name="Gautier V."/>
            <person name="Ament-Velasquez S.L."/>
            <person name="Kruys A."/>
            <person name="Hutchinson M.I."/>
            <person name="Powell A.J."/>
            <person name="Barry K."/>
            <person name="Miller A.N."/>
            <person name="Grigoriev I.V."/>
            <person name="Debuchy R."/>
            <person name="Gladieux P."/>
            <person name="Thoren M.H."/>
            <person name="Johannesson H."/>
        </authorList>
    </citation>
    <scope>NUCLEOTIDE SEQUENCE</scope>
    <source>
        <strain evidence="8">PSN324</strain>
    </source>
</reference>
<keyword evidence="9" id="KW-1185">Reference proteome</keyword>
<protein>
    <submittedName>
        <fullName evidence="8">Origin recognition complex subunit 6</fullName>
    </submittedName>
</protein>
<evidence type="ECO:0000256" key="1">
    <source>
        <dbReference type="ARBA" id="ARBA00004123"/>
    </source>
</evidence>
<proteinExistence type="inferred from homology"/>
<dbReference type="GO" id="GO:0005664">
    <property type="term" value="C:nuclear origin of replication recognition complex"/>
    <property type="evidence" value="ECO:0007669"/>
    <property type="project" value="InterPro"/>
</dbReference>
<evidence type="ECO:0000256" key="3">
    <source>
        <dbReference type="ARBA" id="ARBA00022705"/>
    </source>
</evidence>
<name>A0AAV9HE32_9PEZI</name>
<evidence type="ECO:0000313" key="8">
    <source>
        <dbReference type="EMBL" id="KAK4457798.1"/>
    </source>
</evidence>
<accession>A0AAV9HE32</accession>
<feature type="compositionally biased region" description="Low complexity" evidence="6">
    <location>
        <begin position="94"/>
        <end position="115"/>
    </location>
</feature>
<organism evidence="8 9">
    <name type="scientific">Cladorrhinum samala</name>
    <dbReference type="NCBI Taxonomy" id="585594"/>
    <lineage>
        <taxon>Eukaryota</taxon>
        <taxon>Fungi</taxon>
        <taxon>Dikarya</taxon>
        <taxon>Ascomycota</taxon>
        <taxon>Pezizomycotina</taxon>
        <taxon>Sordariomycetes</taxon>
        <taxon>Sordariomycetidae</taxon>
        <taxon>Sordariales</taxon>
        <taxon>Podosporaceae</taxon>
        <taxon>Cladorrhinum</taxon>
    </lineage>
</organism>
<evidence type="ECO:0000256" key="6">
    <source>
        <dbReference type="SAM" id="MobiDB-lite"/>
    </source>
</evidence>
<comment type="similarity">
    <text evidence="2">Belongs to the ORC6 family.</text>
</comment>
<feature type="domain" description="ORC6 first cyclin-like" evidence="7">
    <location>
        <begin position="10"/>
        <end position="94"/>
    </location>
</feature>
<gene>
    <name evidence="8" type="ORF">QBC42DRAFT_341490</name>
</gene>
<comment type="caution">
    <text evidence="8">The sequence shown here is derived from an EMBL/GenBank/DDBJ whole genome shotgun (WGS) entry which is preliminary data.</text>
</comment>
<evidence type="ECO:0000259" key="7">
    <source>
        <dbReference type="Pfam" id="PF05460"/>
    </source>
</evidence>
<evidence type="ECO:0000313" key="9">
    <source>
        <dbReference type="Proteomes" id="UP001321749"/>
    </source>
</evidence>
<dbReference type="GO" id="GO:0006260">
    <property type="term" value="P:DNA replication"/>
    <property type="evidence" value="ECO:0007669"/>
    <property type="project" value="UniProtKB-KW"/>
</dbReference>